<evidence type="ECO:0000313" key="1">
    <source>
        <dbReference type="EMBL" id="SNQ28671.1"/>
    </source>
</evidence>
<proteinExistence type="predicted"/>
<organism evidence="1 2">
    <name type="scientific">Acinetobacter apis</name>
    <dbReference type="NCBI Taxonomy" id="1229165"/>
    <lineage>
        <taxon>Bacteria</taxon>
        <taxon>Pseudomonadati</taxon>
        <taxon>Pseudomonadota</taxon>
        <taxon>Gammaproteobacteria</taxon>
        <taxon>Moraxellales</taxon>
        <taxon>Moraxellaceae</taxon>
        <taxon>Acinetobacter</taxon>
    </lineage>
</organism>
<gene>
    <name evidence="1" type="ORF">SAMN05444584_0595</name>
</gene>
<reference evidence="2" key="1">
    <citation type="submission" date="2017-06" db="EMBL/GenBank/DDBJ databases">
        <authorList>
            <person name="Varghese N."/>
            <person name="Submissions S."/>
        </authorList>
    </citation>
    <scope>NUCLEOTIDE SEQUENCE [LARGE SCALE GENOMIC DNA]</scope>
    <source>
        <strain evidence="2">ANC 5114</strain>
    </source>
</reference>
<dbReference type="EMBL" id="FZLN01000001">
    <property type="protein sequence ID" value="SNQ28671.1"/>
    <property type="molecule type" value="Genomic_DNA"/>
</dbReference>
<name>A0A217EDV8_9GAMM</name>
<dbReference type="OrthoDB" id="6709581at2"/>
<dbReference type="RefSeq" id="WP_088822705.1">
    <property type="nucleotide sequence ID" value="NZ_FZLN01000001.1"/>
</dbReference>
<protein>
    <submittedName>
        <fullName evidence="1">Uncharacterized protein</fullName>
    </submittedName>
</protein>
<accession>A0A217EDV8</accession>
<dbReference type="Proteomes" id="UP000243463">
    <property type="component" value="Unassembled WGS sequence"/>
</dbReference>
<keyword evidence="2" id="KW-1185">Reference proteome</keyword>
<evidence type="ECO:0000313" key="2">
    <source>
        <dbReference type="Proteomes" id="UP000243463"/>
    </source>
</evidence>
<dbReference type="AlphaFoldDB" id="A0A217EDV8"/>
<sequence>MSKLTIKQIFSHFQFYQDNYQRIITSAELYYQPVESAVLHFSLISQEQLYLGDVLQLWLNQTWLSHALFLEDKRLCLKGQSYIFAVTQGQSQTIASVWSPSNQQILSVHVDDVLSLYLPLIRLKRPQRVQEALIEPVVWAKVS</sequence>